<keyword evidence="2" id="KW-0812">Transmembrane</keyword>
<dbReference type="Pfam" id="PF13399">
    <property type="entry name" value="LytR_C"/>
    <property type="match status" value="1"/>
</dbReference>
<evidence type="ECO:0000313" key="5">
    <source>
        <dbReference type="EMBL" id="OGY41823.1"/>
    </source>
</evidence>
<feature type="domain" description="Cell envelope-related transcriptional attenuator" evidence="3">
    <location>
        <begin position="102"/>
        <end position="261"/>
    </location>
</feature>
<evidence type="ECO:0008006" key="7">
    <source>
        <dbReference type="Google" id="ProtNLM"/>
    </source>
</evidence>
<evidence type="ECO:0000313" key="6">
    <source>
        <dbReference type="Proteomes" id="UP000176498"/>
    </source>
</evidence>
<dbReference type="Gene3D" id="3.40.630.190">
    <property type="entry name" value="LCP protein"/>
    <property type="match status" value="1"/>
</dbReference>
<accession>A0A1G1XNZ0</accession>
<keyword evidence="2" id="KW-1133">Transmembrane helix</keyword>
<organism evidence="5 6">
    <name type="scientific">Candidatus Buchananbacteria bacterium RBG_13_36_9</name>
    <dbReference type="NCBI Taxonomy" id="1797530"/>
    <lineage>
        <taxon>Bacteria</taxon>
        <taxon>Candidatus Buchananiibacteriota</taxon>
    </lineage>
</organism>
<dbReference type="InterPro" id="IPR027381">
    <property type="entry name" value="LytR/CpsA/Psr_C"/>
</dbReference>
<name>A0A1G1XNZ0_9BACT</name>
<evidence type="ECO:0000256" key="1">
    <source>
        <dbReference type="ARBA" id="ARBA00006068"/>
    </source>
</evidence>
<dbReference type="InterPro" id="IPR050922">
    <property type="entry name" value="LytR/CpsA/Psr_CW_biosynth"/>
</dbReference>
<dbReference type="PANTHER" id="PTHR33392:SF6">
    <property type="entry name" value="POLYISOPRENYL-TEICHOIC ACID--PEPTIDOGLYCAN TEICHOIC ACID TRANSFERASE TAGU"/>
    <property type="match status" value="1"/>
</dbReference>
<proteinExistence type="inferred from homology"/>
<dbReference type="Gene3D" id="3.30.70.2390">
    <property type="match status" value="1"/>
</dbReference>
<feature type="transmembrane region" description="Helical" evidence="2">
    <location>
        <begin position="21"/>
        <end position="44"/>
    </location>
</feature>
<evidence type="ECO:0000259" key="3">
    <source>
        <dbReference type="Pfam" id="PF03816"/>
    </source>
</evidence>
<reference evidence="5 6" key="1">
    <citation type="journal article" date="2016" name="Nat. Commun.">
        <title>Thousands of microbial genomes shed light on interconnected biogeochemical processes in an aquifer system.</title>
        <authorList>
            <person name="Anantharaman K."/>
            <person name="Brown C.T."/>
            <person name="Hug L.A."/>
            <person name="Sharon I."/>
            <person name="Castelle C.J."/>
            <person name="Probst A.J."/>
            <person name="Thomas B.C."/>
            <person name="Singh A."/>
            <person name="Wilkins M.J."/>
            <person name="Karaoz U."/>
            <person name="Brodie E.L."/>
            <person name="Williams K.H."/>
            <person name="Hubbard S.S."/>
            <person name="Banfield J.F."/>
        </authorList>
    </citation>
    <scope>NUCLEOTIDE SEQUENCE [LARGE SCALE GENOMIC DNA]</scope>
</reference>
<keyword evidence="2" id="KW-0472">Membrane</keyword>
<evidence type="ECO:0000256" key="2">
    <source>
        <dbReference type="SAM" id="Phobius"/>
    </source>
</evidence>
<feature type="domain" description="LytR/CpsA/Psr regulator C-terminal" evidence="4">
    <location>
        <begin position="362"/>
        <end position="452"/>
    </location>
</feature>
<gene>
    <name evidence="5" type="ORF">A2Y82_00600</name>
</gene>
<comment type="similarity">
    <text evidence="1">Belongs to the LytR/CpsA/Psr (LCP) family.</text>
</comment>
<comment type="caution">
    <text evidence="5">The sequence shown here is derived from an EMBL/GenBank/DDBJ whole genome shotgun (WGS) entry which is preliminary data.</text>
</comment>
<sequence>MPPPQINFLNHLRDKKDKKRWIIIPKIFFYPLIFLLIFIFIFSFQVIISGNSIAENLEKINIFNHLGLNINNEKLLKGETEDRINILLLGMGGEGHPGPDLTDTMILASLQPSTKKVAMISIPRDLSVPIPGYGWRKINNANHFGEMKNAGEGAKLSSEIVSQTFNLPVQYYVRVDFSGFEKLIDELDGIKIYVDNAFTDPQFPTDDYGYQTVSFKQGWQKMDGKTALNYARSRHGTNGENSDFARSKRQQKVLQAIKDKALSFTTFISYRKISALFELYKDNVSTNLEPWEIFKFYKLSKEIDVKNITNLVLDDATDGPLYATNINGAFLLLPRDMSFTQLQNLVKNVFDPAAVNKKQEIIKLEIQNGTKIEGLAYRASLQLKADGYKITRISNAPKQDYANTLIYDLTKGQKNEALLNIKNKLNADLAKDDPEWLNTQDIQSDFIVILGQNQ</sequence>
<dbReference type="Pfam" id="PF03816">
    <property type="entry name" value="LytR_cpsA_psr"/>
    <property type="match status" value="1"/>
</dbReference>
<dbReference type="NCBIfam" id="TIGR00350">
    <property type="entry name" value="lytR_cpsA_psr"/>
    <property type="match status" value="1"/>
</dbReference>
<dbReference type="EMBL" id="MHHZ01000013">
    <property type="protein sequence ID" value="OGY41823.1"/>
    <property type="molecule type" value="Genomic_DNA"/>
</dbReference>
<dbReference type="InterPro" id="IPR004474">
    <property type="entry name" value="LytR_CpsA_psr"/>
</dbReference>
<dbReference type="PANTHER" id="PTHR33392">
    <property type="entry name" value="POLYISOPRENYL-TEICHOIC ACID--PEPTIDOGLYCAN TEICHOIC ACID TRANSFERASE TAGU"/>
    <property type="match status" value="1"/>
</dbReference>
<dbReference type="Proteomes" id="UP000176498">
    <property type="component" value="Unassembled WGS sequence"/>
</dbReference>
<protein>
    <recommendedName>
        <fullName evidence="7">Cell envelope-related transcriptional attenuator domain-containing protein</fullName>
    </recommendedName>
</protein>
<dbReference type="AlphaFoldDB" id="A0A1G1XNZ0"/>
<evidence type="ECO:0000259" key="4">
    <source>
        <dbReference type="Pfam" id="PF13399"/>
    </source>
</evidence>